<dbReference type="InterPro" id="IPR036259">
    <property type="entry name" value="MFS_trans_sf"/>
</dbReference>
<comment type="caution">
    <text evidence="8">The sequence shown here is derived from an EMBL/GenBank/DDBJ whole genome shotgun (WGS) entry which is preliminary data.</text>
</comment>
<feature type="transmembrane region" description="Helical" evidence="6">
    <location>
        <begin position="353"/>
        <end position="375"/>
    </location>
</feature>
<dbReference type="AlphaFoldDB" id="A0A7U7EJ52"/>
<organism evidence="8 9">
    <name type="scientific">Zestomonas carbonaria</name>
    <dbReference type="NCBI Taxonomy" id="2762745"/>
    <lineage>
        <taxon>Bacteria</taxon>
        <taxon>Pseudomonadati</taxon>
        <taxon>Pseudomonadota</taxon>
        <taxon>Gammaproteobacteria</taxon>
        <taxon>Pseudomonadales</taxon>
        <taxon>Pseudomonadaceae</taxon>
        <taxon>Zestomonas</taxon>
    </lineage>
</organism>
<feature type="transmembrane region" description="Helical" evidence="6">
    <location>
        <begin position="158"/>
        <end position="178"/>
    </location>
</feature>
<feature type="transmembrane region" description="Helical" evidence="6">
    <location>
        <begin position="42"/>
        <end position="63"/>
    </location>
</feature>
<dbReference type="GO" id="GO:0022857">
    <property type="term" value="F:transmembrane transporter activity"/>
    <property type="evidence" value="ECO:0007669"/>
    <property type="project" value="InterPro"/>
</dbReference>
<keyword evidence="9" id="KW-1185">Reference proteome</keyword>
<comment type="subcellular location">
    <subcellularLocation>
        <location evidence="1">Cell membrane</location>
        <topology evidence="1">Multi-pass membrane protein</topology>
    </subcellularLocation>
</comment>
<evidence type="ECO:0000256" key="2">
    <source>
        <dbReference type="ARBA" id="ARBA00022475"/>
    </source>
</evidence>
<accession>A0A7U7EJ52</accession>
<dbReference type="EMBL" id="CAJFCI010000014">
    <property type="protein sequence ID" value="CAD5105964.1"/>
    <property type="molecule type" value="Genomic_DNA"/>
</dbReference>
<evidence type="ECO:0000256" key="6">
    <source>
        <dbReference type="SAM" id="Phobius"/>
    </source>
</evidence>
<feature type="transmembrane region" description="Helical" evidence="6">
    <location>
        <begin position="128"/>
        <end position="146"/>
    </location>
</feature>
<keyword evidence="2" id="KW-1003">Cell membrane</keyword>
<dbReference type="CDD" id="cd17324">
    <property type="entry name" value="MFS_NepI_like"/>
    <property type="match status" value="1"/>
</dbReference>
<keyword evidence="3 6" id="KW-0812">Transmembrane</keyword>
<keyword evidence="4 6" id="KW-1133">Transmembrane helix</keyword>
<dbReference type="Proteomes" id="UP000583387">
    <property type="component" value="Unassembled WGS sequence"/>
</dbReference>
<dbReference type="Gene3D" id="1.20.1250.20">
    <property type="entry name" value="MFS general substrate transporter like domains"/>
    <property type="match status" value="2"/>
</dbReference>
<sequence>MPVSLLVLALSAFAIGTTEFVIMGLLPDVAADLGVSIPGAGWLVTGYALGVAIGAPFMAVATANLARKRALLVLMGVFIAGNLLCALAADYGLLMFARVVTALCHGAFFGIGSVVAASLVPENRRAQAVALMFTGLTLANVLGVPLGTALGQVAGWRATFWAVTGIGVLALIGLWRALPGDQPQEKADLRREFSALRGAGFWLALSTTVLFSASVFALFTYIAPLLGEVTGVTPSGVTWTLLLIGLGLTVGNYIGGRLADWRLRTSLIGAAVALGTSAALFAWTSQSLLAAEITLFLWAAAAFAAVPALQINVVSLGGGAPNLVSTLNIGAFNAGNALGAWVGGLVISQGLGLTSVPLAAAVLAVFALLATLLGFGVKRQASELEPVLD</sequence>
<evidence type="ECO:0000313" key="9">
    <source>
        <dbReference type="Proteomes" id="UP000583387"/>
    </source>
</evidence>
<dbReference type="PROSITE" id="PS50850">
    <property type="entry name" value="MFS"/>
    <property type="match status" value="1"/>
</dbReference>
<feature type="transmembrane region" description="Helical" evidence="6">
    <location>
        <begin position="236"/>
        <end position="254"/>
    </location>
</feature>
<dbReference type="PANTHER" id="PTHR43124">
    <property type="entry name" value="PURINE EFFLUX PUMP PBUE"/>
    <property type="match status" value="1"/>
</dbReference>
<dbReference type="SUPFAM" id="SSF103473">
    <property type="entry name" value="MFS general substrate transporter"/>
    <property type="match status" value="1"/>
</dbReference>
<gene>
    <name evidence="8" type="primary">ydhP_1</name>
    <name evidence="8" type="ORF">PSEWESI4_00223</name>
</gene>
<dbReference type="InterPro" id="IPR011701">
    <property type="entry name" value="MFS"/>
</dbReference>
<feature type="transmembrane region" description="Helical" evidence="6">
    <location>
        <begin position="95"/>
        <end position="116"/>
    </location>
</feature>
<dbReference type="RefSeq" id="WP_187669364.1">
    <property type="nucleotide sequence ID" value="NZ_CAJFCI010000014.1"/>
</dbReference>
<dbReference type="InterPro" id="IPR020846">
    <property type="entry name" value="MFS_dom"/>
</dbReference>
<feature type="transmembrane region" description="Helical" evidence="6">
    <location>
        <begin position="70"/>
        <end position="89"/>
    </location>
</feature>
<feature type="domain" description="Major facilitator superfamily (MFS) profile" evidence="7">
    <location>
        <begin position="4"/>
        <end position="382"/>
    </location>
</feature>
<dbReference type="PANTHER" id="PTHR43124:SF8">
    <property type="entry name" value="INNER MEMBRANE TRANSPORT PROTEIN YDHP"/>
    <property type="match status" value="1"/>
</dbReference>
<reference evidence="8 9" key="1">
    <citation type="submission" date="2020-08" db="EMBL/GenBank/DDBJ databases">
        <authorList>
            <person name="Criscuolo A."/>
        </authorList>
    </citation>
    <scope>NUCLEOTIDE SEQUENCE [LARGE SCALE GENOMIC DNA]</scope>
    <source>
        <strain evidence="8">CIP111764</strain>
    </source>
</reference>
<feature type="transmembrane region" description="Helical" evidence="6">
    <location>
        <begin position="295"/>
        <end position="314"/>
    </location>
</feature>
<proteinExistence type="predicted"/>
<evidence type="ECO:0000256" key="3">
    <source>
        <dbReference type="ARBA" id="ARBA00022692"/>
    </source>
</evidence>
<evidence type="ECO:0000259" key="7">
    <source>
        <dbReference type="PROSITE" id="PS50850"/>
    </source>
</evidence>
<evidence type="ECO:0000313" key="8">
    <source>
        <dbReference type="EMBL" id="CAD5105964.1"/>
    </source>
</evidence>
<evidence type="ECO:0000256" key="4">
    <source>
        <dbReference type="ARBA" id="ARBA00022989"/>
    </source>
</evidence>
<feature type="transmembrane region" description="Helical" evidence="6">
    <location>
        <begin position="326"/>
        <end position="347"/>
    </location>
</feature>
<dbReference type="Pfam" id="PF07690">
    <property type="entry name" value="MFS_1"/>
    <property type="match status" value="1"/>
</dbReference>
<protein>
    <submittedName>
        <fullName evidence="8">Inner membrane transport protein YdhP</fullName>
    </submittedName>
</protein>
<evidence type="ECO:0000256" key="1">
    <source>
        <dbReference type="ARBA" id="ARBA00004651"/>
    </source>
</evidence>
<name>A0A7U7EJ52_9GAMM</name>
<feature type="transmembrane region" description="Helical" evidence="6">
    <location>
        <begin position="266"/>
        <end position="283"/>
    </location>
</feature>
<dbReference type="GO" id="GO:0005886">
    <property type="term" value="C:plasma membrane"/>
    <property type="evidence" value="ECO:0007669"/>
    <property type="project" value="UniProtKB-SubCell"/>
</dbReference>
<dbReference type="InterPro" id="IPR050189">
    <property type="entry name" value="MFS_Efflux_Transporters"/>
</dbReference>
<feature type="transmembrane region" description="Helical" evidence="6">
    <location>
        <begin position="199"/>
        <end position="224"/>
    </location>
</feature>
<evidence type="ECO:0000256" key="5">
    <source>
        <dbReference type="ARBA" id="ARBA00023136"/>
    </source>
</evidence>
<keyword evidence="5 6" id="KW-0472">Membrane</keyword>